<evidence type="ECO:0000256" key="1">
    <source>
        <dbReference type="ARBA" id="ARBA00010529"/>
    </source>
</evidence>
<dbReference type="GO" id="GO:0005829">
    <property type="term" value="C:cytosol"/>
    <property type="evidence" value="ECO:0007669"/>
    <property type="project" value="TreeGrafter"/>
</dbReference>
<evidence type="ECO:0000256" key="3">
    <source>
        <dbReference type="ARBA" id="ARBA00023125"/>
    </source>
</evidence>
<protein>
    <submittedName>
        <fullName evidence="5">DNA-binding protein</fullName>
    </submittedName>
</protein>
<name>A0A6B3SNT3_9BURK</name>
<dbReference type="SMART" id="SM00411">
    <property type="entry name" value="BHL"/>
    <property type="match status" value="1"/>
</dbReference>
<dbReference type="Pfam" id="PF00216">
    <property type="entry name" value="Bac_DNA_binding"/>
    <property type="match status" value="1"/>
</dbReference>
<dbReference type="GO" id="GO:0003677">
    <property type="term" value="F:DNA binding"/>
    <property type="evidence" value="ECO:0007669"/>
    <property type="project" value="UniProtKB-KW"/>
</dbReference>
<dbReference type="PANTHER" id="PTHR33175:SF3">
    <property type="entry name" value="DNA-BINDING PROTEIN HU-BETA"/>
    <property type="match status" value="1"/>
</dbReference>
<dbReference type="Proteomes" id="UP000482155">
    <property type="component" value="Unassembled WGS sequence"/>
</dbReference>
<dbReference type="InterPro" id="IPR000119">
    <property type="entry name" value="Hist_DNA-bd"/>
</dbReference>
<dbReference type="Gene3D" id="4.10.520.10">
    <property type="entry name" value="IHF-like DNA-binding proteins"/>
    <property type="match status" value="1"/>
</dbReference>
<dbReference type="SUPFAM" id="SSF47729">
    <property type="entry name" value="IHF-like DNA-binding proteins"/>
    <property type="match status" value="1"/>
</dbReference>
<sequence>MKKSELVEHLAKRHALAKNAAQLILEDVVNVINEGVRKNGRISITGLGTFTVTKRAARTGINPQTKAKIKIKATKVAKFKPSPALKEAAAKFKG</sequence>
<dbReference type="GO" id="GO:0030527">
    <property type="term" value="F:structural constituent of chromatin"/>
    <property type="evidence" value="ECO:0007669"/>
    <property type="project" value="InterPro"/>
</dbReference>
<evidence type="ECO:0000313" key="5">
    <source>
        <dbReference type="EMBL" id="NEX60122.1"/>
    </source>
</evidence>
<dbReference type="EMBL" id="JAAIVB010000011">
    <property type="protein sequence ID" value="NEX60122.1"/>
    <property type="molecule type" value="Genomic_DNA"/>
</dbReference>
<keyword evidence="6" id="KW-1185">Reference proteome</keyword>
<comment type="caution">
    <text evidence="5">The sequence shown here is derived from an EMBL/GenBank/DDBJ whole genome shotgun (WGS) entry which is preliminary data.</text>
</comment>
<dbReference type="AlphaFoldDB" id="A0A6B3SNT3"/>
<dbReference type="InterPro" id="IPR010992">
    <property type="entry name" value="IHF-like_DNA-bd_dom_sf"/>
</dbReference>
<reference evidence="5 6" key="1">
    <citation type="submission" date="2020-02" db="EMBL/GenBank/DDBJ databases">
        <authorList>
            <person name="Kim M.K."/>
        </authorList>
    </citation>
    <scope>NUCLEOTIDE SEQUENCE [LARGE SCALE GENOMIC DNA]</scope>
    <source>
        <strain evidence="5 6">17J57-3</strain>
    </source>
</reference>
<comment type="similarity">
    <text evidence="1 4">Belongs to the bacterial histone-like protein family.</text>
</comment>
<proteinExistence type="inferred from homology"/>
<evidence type="ECO:0000313" key="6">
    <source>
        <dbReference type="Proteomes" id="UP000482155"/>
    </source>
</evidence>
<keyword evidence="3 5" id="KW-0238">DNA-binding</keyword>
<keyword evidence="2" id="KW-0226">DNA condensation</keyword>
<dbReference type="PRINTS" id="PR01727">
    <property type="entry name" value="DNABINDINGHU"/>
</dbReference>
<gene>
    <name evidence="5" type="ORF">G3574_03435</name>
</gene>
<evidence type="ECO:0000256" key="2">
    <source>
        <dbReference type="ARBA" id="ARBA00023067"/>
    </source>
</evidence>
<dbReference type="PANTHER" id="PTHR33175">
    <property type="entry name" value="DNA-BINDING PROTEIN HU"/>
    <property type="match status" value="1"/>
</dbReference>
<dbReference type="GO" id="GO:0030261">
    <property type="term" value="P:chromosome condensation"/>
    <property type="evidence" value="ECO:0007669"/>
    <property type="project" value="UniProtKB-KW"/>
</dbReference>
<accession>A0A6B3SNT3</accession>
<organism evidence="5 6">
    <name type="scientific">Noviherbaspirillum galbum</name>
    <dbReference type="NCBI Taxonomy" id="2709383"/>
    <lineage>
        <taxon>Bacteria</taxon>
        <taxon>Pseudomonadati</taxon>
        <taxon>Pseudomonadota</taxon>
        <taxon>Betaproteobacteria</taxon>
        <taxon>Burkholderiales</taxon>
        <taxon>Oxalobacteraceae</taxon>
        <taxon>Noviherbaspirillum</taxon>
    </lineage>
</organism>
<evidence type="ECO:0000256" key="4">
    <source>
        <dbReference type="RuleBase" id="RU003939"/>
    </source>
</evidence>
<dbReference type="RefSeq" id="WP_163960623.1">
    <property type="nucleotide sequence ID" value="NZ_JAAIVB010000011.1"/>
</dbReference>